<dbReference type="EMBL" id="JAVYJV010000012">
    <property type="protein sequence ID" value="KAK4357499.1"/>
    <property type="molecule type" value="Genomic_DNA"/>
</dbReference>
<protein>
    <submittedName>
        <fullName evidence="1">Uncharacterized protein</fullName>
    </submittedName>
</protein>
<accession>A0AAE1RUJ1</accession>
<name>A0AAE1RUJ1_9SOLA</name>
<comment type="caution">
    <text evidence="1">The sequence shown here is derived from an EMBL/GenBank/DDBJ whole genome shotgun (WGS) entry which is preliminary data.</text>
</comment>
<reference evidence="1" key="1">
    <citation type="submission" date="2023-12" db="EMBL/GenBank/DDBJ databases">
        <title>Genome assembly of Anisodus tanguticus.</title>
        <authorList>
            <person name="Wang Y.-J."/>
        </authorList>
    </citation>
    <scope>NUCLEOTIDE SEQUENCE</scope>
    <source>
        <strain evidence="1">KB-2021</strain>
        <tissue evidence="1">Leaf</tissue>
    </source>
</reference>
<keyword evidence="2" id="KW-1185">Reference proteome</keyword>
<gene>
    <name evidence="1" type="ORF">RND71_023109</name>
</gene>
<evidence type="ECO:0000313" key="1">
    <source>
        <dbReference type="EMBL" id="KAK4357499.1"/>
    </source>
</evidence>
<evidence type="ECO:0000313" key="2">
    <source>
        <dbReference type="Proteomes" id="UP001291623"/>
    </source>
</evidence>
<organism evidence="1 2">
    <name type="scientific">Anisodus tanguticus</name>
    <dbReference type="NCBI Taxonomy" id="243964"/>
    <lineage>
        <taxon>Eukaryota</taxon>
        <taxon>Viridiplantae</taxon>
        <taxon>Streptophyta</taxon>
        <taxon>Embryophyta</taxon>
        <taxon>Tracheophyta</taxon>
        <taxon>Spermatophyta</taxon>
        <taxon>Magnoliopsida</taxon>
        <taxon>eudicotyledons</taxon>
        <taxon>Gunneridae</taxon>
        <taxon>Pentapetalae</taxon>
        <taxon>asterids</taxon>
        <taxon>lamiids</taxon>
        <taxon>Solanales</taxon>
        <taxon>Solanaceae</taxon>
        <taxon>Solanoideae</taxon>
        <taxon>Hyoscyameae</taxon>
        <taxon>Anisodus</taxon>
    </lineage>
</organism>
<dbReference type="Proteomes" id="UP001291623">
    <property type="component" value="Unassembled WGS sequence"/>
</dbReference>
<dbReference type="AlphaFoldDB" id="A0AAE1RUJ1"/>
<sequence>MAKAYNKHVKPKRFTEGDLVWKTVLPLGKKDRKFGKWLENWEGPFVVSQRIAGNAYRLMDMHDEELDRNVNDKYLKKYFPSIWGMQE</sequence>
<proteinExistence type="predicted"/>